<evidence type="ECO:0000313" key="1">
    <source>
        <dbReference type="EMBL" id="KAK8385326.1"/>
    </source>
</evidence>
<proteinExistence type="predicted"/>
<organism evidence="1 2">
    <name type="scientific">Scylla paramamosain</name>
    <name type="common">Mud crab</name>
    <dbReference type="NCBI Taxonomy" id="85552"/>
    <lineage>
        <taxon>Eukaryota</taxon>
        <taxon>Metazoa</taxon>
        <taxon>Ecdysozoa</taxon>
        <taxon>Arthropoda</taxon>
        <taxon>Crustacea</taxon>
        <taxon>Multicrustacea</taxon>
        <taxon>Malacostraca</taxon>
        <taxon>Eumalacostraca</taxon>
        <taxon>Eucarida</taxon>
        <taxon>Decapoda</taxon>
        <taxon>Pleocyemata</taxon>
        <taxon>Brachyura</taxon>
        <taxon>Eubrachyura</taxon>
        <taxon>Portunoidea</taxon>
        <taxon>Portunidae</taxon>
        <taxon>Portuninae</taxon>
        <taxon>Scylla</taxon>
    </lineage>
</organism>
<keyword evidence="2" id="KW-1185">Reference proteome</keyword>
<dbReference type="PANTHER" id="PTHR31701:SF2">
    <property type="entry name" value="ENDOPLASMIC RETICULUM MEMBRANE-ASSOCIATED RNA DEGRADATION PROTEIN"/>
    <property type="match status" value="1"/>
</dbReference>
<dbReference type="AlphaFoldDB" id="A0AAW0TF98"/>
<dbReference type="InterPro" id="IPR039635">
    <property type="entry name" value="ERMARD"/>
</dbReference>
<accession>A0AAW0TF98</accession>
<protein>
    <recommendedName>
        <fullName evidence="3">Secreted protein</fullName>
    </recommendedName>
</protein>
<sequence length="148" mass="16237">MKPVWRRALDHLLEGRHWVGLALLLAQLECSLCFLFAWANEVPSLVFTAQHTALYTTLHHALAACVTEGGRRGVEGGGGGGGGVQIEKRREENGMIEGREITEALFDLLNFSQGPRVRDSESRRGRPGECVTIRCHLCTPSLSTNPNT</sequence>
<dbReference type="Proteomes" id="UP001487740">
    <property type="component" value="Unassembled WGS sequence"/>
</dbReference>
<name>A0AAW0TF98_SCYPA</name>
<reference evidence="1 2" key="1">
    <citation type="submission" date="2023-03" db="EMBL/GenBank/DDBJ databases">
        <title>High-quality genome of Scylla paramamosain provides insights in environmental adaptation.</title>
        <authorList>
            <person name="Zhang L."/>
        </authorList>
    </citation>
    <scope>NUCLEOTIDE SEQUENCE [LARGE SCALE GENOMIC DNA]</scope>
    <source>
        <strain evidence="1">LZ_2023a</strain>
        <tissue evidence="1">Muscle</tissue>
    </source>
</reference>
<dbReference type="EMBL" id="JARAKH010000033">
    <property type="protein sequence ID" value="KAK8385326.1"/>
    <property type="molecule type" value="Genomic_DNA"/>
</dbReference>
<dbReference type="PANTHER" id="PTHR31701">
    <property type="entry name" value="ENDOPLASMIC RETICULUM MEMBRANE-ASSOCIATED RNA DEGRADATION PROTEIN"/>
    <property type="match status" value="1"/>
</dbReference>
<evidence type="ECO:0008006" key="3">
    <source>
        <dbReference type="Google" id="ProtNLM"/>
    </source>
</evidence>
<gene>
    <name evidence="1" type="ORF">O3P69_012268</name>
</gene>
<comment type="caution">
    <text evidence="1">The sequence shown here is derived from an EMBL/GenBank/DDBJ whole genome shotgun (WGS) entry which is preliminary data.</text>
</comment>
<evidence type="ECO:0000313" key="2">
    <source>
        <dbReference type="Proteomes" id="UP001487740"/>
    </source>
</evidence>